<evidence type="ECO:0000313" key="1">
    <source>
        <dbReference type="EMBL" id="CAB4130801.1"/>
    </source>
</evidence>
<dbReference type="EMBL" id="LR796251">
    <property type="protein sequence ID" value="CAB4130801.1"/>
    <property type="molecule type" value="Genomic_DNA"/>
</dbReference>
<reference evidence="1" key="1">
    <citation type="submission" date="2020-04" db="EMBL/GenBank/DDBJ databases">
        <authorList>
            <person name="Chiriac C."/>
            <person name="Salcher M."/>
            <person name="Ghai R."/>
            <person name="Kavagutti S V."/>
        </authorList>
    </citation>
    <scope>NUCLEOTIDE SEQUENCE</scope>
</reference>
<proteinExistence type="predicted"/>
<accession>A0A6J5L8J4</accession>
<protein>
    <submittedName>
        <fullName evidence="1">Major capsid protein Gp5</fullName>
    </submittedName>
</protein>
<gene>
    <name evidence="1" type="ORF">UFOVP130_35</name>
</gene>
<sequence length="303" mass="31932">MPAITSANVANAIVKLVAADALPALVGNLVMGNLVNRDYEPTLAQAGDTVNVPIAPQLVANNIAEGGSVNAQNPSLGNATIVLNTHAEATFQIPDVTKVLAVPDLLKVYMQPAVIAIAEKIETDLLNLYASFTAVAPVGTAGTPITEAVLDAAETGLFLAKVPASQQKYLVVDANTYSAMRQIPRFSTFQSTADAGVKAIIDGEVGKLKDFFIFRSQYVSKTGSNPVATHNLAFAKDAIGLVIRRLPQPLPGTGAIAEYAELGNFGMRVTMSYQPNTLSQQFTVDVLYGCAVLRNPFAVQVNS</sequence>
<organism evidence="1">
    <name type="scientific">uncultured Caudovirales phage</name>
    <dbReference type="NCBI Taxonomy" id="2100421"/>
    <lineage>
        <taxon>Viruses</taxon>
        <taxon>Duplodnaviria</taxon>
        <taxon>Heunggongvirae</taxon>
        <taxon>Uroviricota</taxon>
        <taxon>Caudoviricetes</taxon>
        <taxon>Peduoviridae</taxon>
        <taxon>Maltschvirus</taxon>
        <taxon>Maltschvirus maltsch</taxon>
    </lineage>
</organism>
<name>A0A6J5L8J4_9CAUD</name>